<dbReference type="Pfam" id="PF04683">
    <property type="entry name" value="Rpn13_ADRM1_Pru"/>
    <property type="match status" value="1"/>
</dbReference>
<comment type="similarity">
    <text evidence="3">Belongs to the ADRM1 family.</text>
</comment>
<keyword evidence="5" id="KW-0647">Proteasome</keyword>
<dbReference type="InterPro" id="IPR032368">
    <property type="entry name" value="RPN13_DEUBAD"/>
</dbReference>
<reference evidence="12" key="1">
    <citation type="submission" date="2021-05" db="EMBL/GenBank/DDBJ databases">
        <authorList>
            <person name="Alioto T."/>
            <person name="Alioto T."/>
            <person name="Gomez Garrido J."/>
        </authorList>
    </citation>
    <scope>NUCLEOTIDE SEQUENCE</scope>
</reference>
<evidence type="ECO:0000256" key="5">
    <source>
        <dbReference type="ARBA" id="ARBA00022942"/>
    </source>
</evidence>
<keyword evidence="6" id="KW-0539">Nucleus</keyword>
<evidence type="ECO:0000256" key="9">
    <source>
        <dbReference type="SAM" id="MobiDB-lite"/>
    </source>
</evidence>
<dbReference type="EMBL" id="HBUF01355813">
    <property type="protein sequence ID" value="CAG6717418.1"/>
    <property type="molecule type" value="Transcribed_RNA"/>
</dbReference>
<dbReference type="GO" id="GO:0005634">
    <property type="term" value="C:nucleus"/>
    <property type="evidence" value="ECO:0007669"/>
    <property type="project" value="UniProtKB-SubCell"/>
</dbReference>
<dbReference type="PANTHER" id="PTHR12225">
    <property type="entry name" value="ADHESION REGULATING MOLECULE 1 110 KDA CELL MEMBRANE GLYCOPROTEIN"/>
    <property type="match status" value="1"/>
</dbReference>
<evidence type="ECO:0000256" key="7">
    <source>
        <dbReference type="ARBA" id="ARBA00054744"/>
    </source>
</evidence>
<feature type="compositionally biased region" description="Acidic residues" evidence="9">
    <location>
        <begin position="401"/>
        <end position="410"/>
    </location>
</feature>
<feature type="region of interest" description="Disordered" evidence="9">
    <location>
        <begin position="373"/>
        <end position="410"/>
    </location>
</feature>
<feature type="domain" description="Pru" evidence="11">
    <location>
        <begin position="15"/>
        <end position="128"/>
    </location>
</feature>
<dbReference type="EMBL" id="HBUF01090036">
    <property type="protein sequence ID" value="CAG6635462.1"/>
    <property type="molecule type" value="Transcribed_RNA"/>
</dbReference>
<protein>
    <recommendedName>
        <fullName evidence="8">Proteasomal ubiquitin receptor ADRM1 homolog</fullName>
    </recommendedName>
</protein>
<dbReference type="InterPro" id="IPR044868">
    <property type="entry name" value="Rpn13/ADRM1_Pru"/>
</dbReference>
<evidence type="ECO:0000256" key="1">
    <source>
        <dbReference type="ARBA" id="ARBA00004123"/>
    </source>
</evidence>
<feature type="compositionally biased region" description="Low complexity" evidence="9">
    <location>
        <begin position="177"/>
        <end position="243"/>
    </location>
</feature>
<dbReference type="InterPro" id="IPR044867">
    <property type="entry name" value="DEUBAD_dom"/>
</dbReference>
<sequence length="410" mass="44060">MPSGGALFGSTVSRGQSKNLVEFKAGKMTMKGKMVHPDKRKGLVYVHQSDDSLMHFCWKDRQSGSVVDDLIIFPDDCEFKKVPQCTTGRVFVLKFKSSNRKLFFWLQEPKTEKDDENCRKVNEVLNNPPTPGSQRSDSSGRVEGDIQNLLSNMSQQQLMQLFGGQINQMGGLSSLLGTMSRPSTTSSRSSGATSTAVEAGSRSSSSSTTKASTTTITSSTTTTPAKSSSTTTSGSTTTTPVTSNPDSTIQLRDLQSLLSGLGASGATAASPASRSVDLSPAITSESLQAILNNPDFVKELQQHLPSIGPDGNQEEQLKSTLASPQFQQAVSMFSAALQSGQLGPVVQQFDVSNEAVAATTQGNMEEFVRALQNASISQQTHERPAPETTQPEKRLKSEEKKDEDDDVNME</sequence>
<proteinExistence type="inferred from homology"/>
<evidence type="ECO:0000313" key="12">
    <source>
        <dbReference type="EMBL" id="CAG6635463.1"/>
    </source>
</evidence>
<evidence type="ECO:0000259" key="10">
    <source>
        <dbReference type="PROSITE" id="PS51916"/>
    </source>
</evidence>
<evidence type="ECO:0000256" key="6">
    <source>
        <dbReference type="ARBA" id="ARBA00023242"/>
    </source>
</evidence>
<dbReference type="InterPro" id="IPR006773">
    <property type="entry name" value="Rpn13/ADRM1"/>
</dbReference>
<evidence type="ECO:0000256" key="3">
    <source>
        <dbReference type="ARBA" id="ARBA00009216"/>
    </source>
</evidence>
<dbReference type="GO" id="GO:0061133">
    <property type="term" value="F:endopeptidase activator activity"/>
    <property type="evidence" value="ECO:0007669"/>
    <property type="project" value="TreeGrafter"/>
</dbReference>
<keyword evidence="12" id="KW-0675">Receptor</keyword>
<evidence type="ECO:0000256" key="8">
    <source>
        <dbReference type="ARBA" id="ARBA00070663"/>
    </source>
</evidence>
<evidence type="ECO:0000256" key="4">
    <source>
        <dbReference type="ARBA" id="ARBA00022490"/>
    </source>
</evidence>
<organism evidence="12">
    <name type="scientific">Cacopsylla melanoneura</name>
    <dbReference type="NCBI Taxonomy" id="428564"/>
    <lineage>
        <taxon>Eukaryota</taxon>
        <taxon>Metazoa</taxon>
        <taxon>Ecdysozoa</taxon>
        <taxon>Arthropoda</taxon>
        <taxon>Hexapoda</taxon>
        <taxon>Insecta</taxon>
        <taxon>Pterygota</taxon>
        <taxon>Neoptera</taxon>
        <taxon>Paraneoptera</taxon>
        <taxon>Hemiptera</taxon>
        <taxon>Sternorrhyncha</taxon>
        <taxon>Psylloidea</taxon>
        <taxon>Psyllidae</taxon>
        <taxon>Psyllinae</taxon>
        <taxon>Cacopsylla</taxon>
    </lineage>
</organism>
<evidence type="ECO:0000259" key="11">
    <source>
        <dbReference type="PROSITE" id="PS51917"/>
    </source>
</evidence>
<dbReference type="CDD" id="cd13314">
    <property type="entry name" value="PH_Rpn13"/>
    <property type="match status" value="1"/>
</dbReference>
<dbReference type="GO" id="GO:0008541">
    <property type="term" value="C:proteasome regulatory particle, lid subcomplex"/>
    <property type="evidence" value="ECO:0007669"/>
    <property type="project" value="TreeGrafter"/>
</dbReference>
<dbReference type="InterPro" id="IPR038633">
    <property type="entry name" value="Rpn13/ADRM1_Pru_sf"/>
</dbReference>
<evidence type="ECO:0000256" key="2">
    <source>
        <dbReference type="ARBA" id="ARBA00004496"/>
    </source>
</evidence>
<feature type="domain" description="DEUBAD" evidence="10">
    <location>
        <begin position="268"/>
        <end position="381"/>
    </location>
</feature>
<dbReference type="PROSITE" id="PS51917">
    <property type="entry name" value="PRU"/>
    <property type="match status" value="1"/>
</dbReference>
<dbReference type="GO" id="GO:0005737">
    <property type="term" value="C:cytoplasm"/>
    <property type="evidence" value="ECO:0007669"/>
    <property type="project" value="UniProtKB-SubCell"/>
</dbReference>
<dbReference type="EMBL" id="HBUF01283557">
    <property type="protein sequence ID" value="CAG6687825.1"/>
    <property type="molecule type" value="Transcribed_RNA"/>
</dbReference>
<comment type="subcellular location">
    <subcellularLocation>
        <location evidence="2">Cytoplasm</location>
    </subcellularLocation>
    <subcellularLocation>
        <location evidence="1">Nucleus</location>
    </subcellularLocation>
</comment>
<dbReference type="EMBL" id="HBUF01090035">
    <property type="protein sequence ID" value="CAG6635461.1"/>
    <property type="molecule type" value="Transcribed_RNA"/>
</dbReference>
<dbReference type="EMBL" id="HBUF01090037">
    <property type="protein sequence ID" value="CAG6635463.1"/>
    <property type="molecule type" value="Transcribed_RNA"/>
</dbReference>
<dbReference type="InterPro" id="IPR038108">
    <property type="entry name" value="RPN13_DEUBAD_sf"/>
</dbReference>
<dbReference type="PROSITE" id="PS51916">
    <property type="entry name" value="DEUBAD"/>
    <property type="match status" value="1"/>
</dbReference>
<dbReference type="Pfam" id="PF16550">
    <property type="entry name" value="RPN13_C"/>
    <property type="match status" value="1"/>
</dbReference>
<keyword evidence="4" id="KW-0963">Cytoplasm</keyword>
<feature type="region of interest" description="Disordered" evidence="9">
    <location>
        <begin position="115"/>
        <end position="142"/>
    </location>
</feature>
<dbReference type="FunFam" id="2.30.29.70:FF:000001">
    <property type="entry name" value="Proteasomal ubiquitin receptor ADRM1"/>
    <property type="match status" value="1"/>
</dbReference>
<dbReference type="EMBL" id="HBUF01283558">
    <property type="protein sequence ID" value="CAG6687826.1"/>
    <property type="molecule type" value="Transcribed_RNA"/>
</dbReference>
<dbReference type="Gene3D" id="1.10.2020.20">
    <property type="match status" value="1"/>
</dbReference>
<dbReference type="PANTHER" id="PTHR12225:SF0">
    <property type="entry name" value="PROTEASOMAL UBIQUITIN RECEPTOR ADRM1"/>
    <property type="match status" value="1"/>
</dbReference>
<name>A0A8D8VUX6_9HEMI</name>
<dbReference type="Gene3D" id="2.30.29.70">
    <property type="entry name" value="Proteasomal ubiquitin receptor Rpn13/ADRM1"/>
    <property type="match status" value="1"/>
</dbReference>
<dbReference type="EMBL" id="HBUF01636257">
    <property type="protein sequence ID" value="CAG6784185.1"/>
    <property type="molecule type" value="Transcribed_RNA"/>
</dbReference>
<feature type="compositionally biased region" description="Polar residues" evidence="9">
    <location>
        <begin position="124"/>
        <end position="137"/>
    </location>
</feature>
<dbReference type="AlphaFoldDB" id="A0A8D8VUX6"/>
<accession>A0A8D8VUX6</accession>
<comment type="function">
    <text evidence="7">May function as a proteasomal ubiquitin receptor. May promote the deubiquitinating activity associated with the 26S proteasome.</text>
</comment>
<dbReference type="EMBL" id="HBUF01636259">
    <property type="protein sequence ID" value="CAG6784187.1"/>
    <property type="molecule type" value="Transcribed_RNA"/>
</dbReference>
<feature type="compositionally biased region" description="Basic and acidic residues" evidence="9">
    <location>
        <begin position="380"/>
        <end position="400"/>
    </location>
</feature>
<feature type="region of interest" description="Disordered" evidence="9">
    <location>
        <begin position="173"/>
        <end position="248"/>
    </location>
</feature>
<dbReference type="EMBL" id="HBUF01355812">
    <property type="protein sequence ID" value="CAG6717416.1"/>
    <property type="molecule type" value="Transcribed_RNA"/>
</dbReference>
<dbReference type="GO" id="GO:0070628">
    <property type="term" value="F:proteasome binding"/>
    <property type="evidence" value="ECO:0007669"/>
    <property type="project" value="TreeGrafter"/>
</dbReference>